<organism evidence="1 2">
    <name type="scientific">Roseomonas marmotae</name>
    <dbReference type="NCBI Taxonomy" id="2768161"/>
    <lineage>
        <taxon>Bacteria</taxon>
        <taxon>Pseudomonadati</taxon>
        <taxon>Pseudomonadota</taxon>
        <taxon>Alphaproteobacteria</taxon>
        <taxon>Acetobacterales</taxon>
        <taxon>Roseomonadaceae</taxon>
        <taxon>Roseomonas</taxon>
    </lineage>
</organism>
<evidence type="ECO:0000313" key="2">
    <source>
        <dbReference type="Proteomes" id="UP001518990"/>
    </source>
</evidence>
<gene>
    <name evidence="1" type="ORF">IAI60_16255</name>
</gene>
<dbReference type="RefSeq" id="WP_207448910.1">
    <property type="nucleotide sequence ID" value="NZ_CP061095.1"/>
</dbReference>
<sequence>MSDATQRMHYFQRQMLGAADFTVEQSYHRNWRRRHNLGPHLWGVITGLELVEIPREGDAQFCDVLLMPGMAVDIFGREVLVPAPTRVEPALFAAMAGDQKREVWIAFAEAAMRDGATLAMICTGTENFPRVAEGFRLFAGTQDSALWDLERAELPVGGQAALPPSADPVPGTPRLPADGTMAAQTFVAEDEIQTWLIRLGSLRWDGGAQKFRPVAAPADLMEGRRWAGLNGTSVLSESGALRLAPRQAAADADARDFATLEGRLVVQGRLTAKKDVEIHGGQLRFQNVLGEAENIPLWMQRRAAPGVTTELHLHLGDDEKPDRRLSIGAGADETAVPALAIRGDRKLDARDGKLRLPGAPRQSIDLSLEKDDEDGAYGIGVQNGAAYLRSKAEAYWYKGGKHADAAGDPGAGGSVLLRLDQDGSLFFGARTRQMLNLWSTGYGLGVQDGTLYSRSDFDFAWHRGGAHVDSRGHPGAGGSRLLLLDASGRFFFGNRTQQMLNLWGENYGVGVQDRTFYQRSDADFRWYRGGTHSDLRGNAGGGQEAMRLEPGGLTVSGGVRASGDLVADGDIRSRGQRVPLIDVRSGVETVNIVPSPAGSATGIHGIDVTTALDNYGSATIMVALSDISNNSTATNARWRVAPEGAPQRLAGNRARFSIRFQVDDIDGNLRQFSWIAVFTA</sequence>
<protein>
    <submittedName>
        <fullName evidence="1">Uncharacterized protein</fullName>
    </submittedName>
</protein>
<dbReference type="Proteomes" id="UP001518990">
    <property type="component" value="Unassembled WGS sequence"/>
</dbReference>
<accession>A0ABS3KFB9</accession>
<keyword evidence="2" id="KW-1185">Reference proteome</keyword>
<reference evidence="1 2" key="1">
    <citation type="submission" date="2020-09" db="EMBL/GenBank/DDBJ databases">
        <title>Roseomonas.</title>
        <authorList>
            <person name="Zhu W."/>
        </authorList>
    </citation>
    <scope>NUCLEOTIDE SEQUENCE [LARGE SCALE GENOMIC DNA]</scope>
    <source>
        <strain evidence="1 2">1311</strain>
    </source>
</reference>
<evidence type="ECO:0000313" key="1">
    <source>
        <dbReference type="EMBL" id="MBO1076171.1"/>
    </source>
</evidence>
<dbReference type="EMBL" id="JACTNF010000018">
    <property type="protein sequence ID" value="MBO1076171.1"/>
    <property type="molecule type" value="Genomic_DNA"/>
</dbReference>
<comment type="caution">
    <text evidence="1">The sequence shown here is derived from an EMBL/GenBank/DDBJ whole genome shotgun (WGS) entry which is preliminary data.</text>
</comment>
<proteinExistence type="predicted"/>
<name>A0ABS3KFB9_9PROT</name>